<organism evidence="1 2">
    <name type="scientific">Mucilaginibacter ginsenosidivorans</name>
    <dbReference type="NCBI Taxonomy" id="398053"/>
    <lineage>
        <taxon>Bacteria</taxon>
        <taxon>Pseudomonadati</taxon>
        <taxon>Bacteroidota</taxon>
        <taxon>Sphingobacteriia</taxon>
        <taxon>Sphingobacteriales</taxon>
        <taxon>Sphingobacteriaceae</taxon>
        <taxon>Mucilaginibacter</taxon>
    </lineage>
</organism>
<name>A0A5B8UX68_9SPHI</name>
<dbReference type="Proteomes" id="UP000321479">
    <property type="component" value="Chromosome"/>
</dbReference>
<protein>
    <submittedName>
        <fullName evidence="1">Uncharacterized protein</fullName>
    </submittedName>
</protein>
<dbReference type="OrthoDB" id="8684941at2"/>
<reference evidence="1 2" key="1">
    <citation type="journal article" date="2017" name="Curr. Microbiol.">
        <title>Mucilaginibacter ginsenosidivorans sp. nov., Isolated from Soil of Ginseng Field.</title>
        <authorList>
            <person name="Kim M.M."/>
            <person name="Siddiqi M.Z."/>
            <person name="Im W.T."/>
        </authorList>
    </citation>
    <scope>NUCLEOTIDE SEQUENCE [LARGE SCALE GENOMIC DNA]</scope>
    <source>
        <strain evidence="1 2">Gsoil 3017</strain>
    </source>
</reference>
<evidence type="ECO:0000313" key="1">
    <source>
        <dbReference type="EMBL" id="QEC63583.1"/>
    </source>
</evidence>
<dbReference type="KEGG" id="mgin:FRZ54_13685"/>
<proteinExistence type="predicted"/>
<dbReference type="RefSeq" id="WP_147032158.1">
    <property type="nucleotide sequence ID" value="NZ_CP042436.1"/>
</dbReference>
<keyword evidence="2" id="KW-1185">Reference proteome</keyword>
<dbReference type="EMBL" id="CP042436">
    <property type="protein sequence ID" value="QEC63583.1"/>
    <property type="molecule type" value="Genomic_DNA"/>
</dbReference>
<gene>
    <name evidence="1" type="ORF">FRZ54_13685</name>
</gene>
<evidence type="ECO:0000313" key="2">
    <source>
        <dbReference type="Proteomes" id="UP000321479"/>
    </source>
</evidence>
<accession>A0A5B8UX68</accession>
<dbReference type="AlphaFoldDB" id="A0A5B8UX68"/>
<sequence length="125" mass="15034">MNSYSDSFLRTCRNAYFDKQRPFNIEIGRGELYQKLSSLANSLELSIFIGFLMEWQYYINLWASVLILEEFRPEKERKLIGLNYNVSVVDECIETIERYSENFDQTQMDNYKKWLSLVKTRYLLP</sequence>